<reference evidence="1 2" key="1">
    <citation type="journal article" date="2020" name="Cell">
        <title>Large-Scale Comparative Analyses of Tick Genomes Elucidate Their Genetic Diversity and Vector Capacities.</title>
        <authorList>
            <consortium name="Tick Genome and Microbiome Consortium (TIGMIC)"/>
            <person name="Jia N."/>
            <person name="Wang J."/>
            <person name="Shi W."/>
            <person name="Du L."/>
            <person name="Sun Y."/>
            <person name="Zhan W."/>
            <person name="Jiang J.F."/>
            <person name="Wang Q."/>
            <person name="Zhang B."/>
            <person name="Ji P."/>
            <person name="Bell-Sakyi L."/>
            <person name="Cui X.M."/>
            <person name="Yuan T.T."/>
            <person name="Jiang B.G."/>
            <person name="Yang W.F."/>
            <person name="Lam T.T."/>
            <person name="Chang Q.C."/>
            <person name="Ding S.J."/>
            <person name="Wang X.J."/>
            <person name="Zhu J.G."/>
            <person name="Ruan X.D."/>
            <person name="Zhao L."/>
            <person name="Wei J.T."/>
            <person name="Ye R.Z."/>
            <person name="Que T.C."/>
            <person name="Du C.H."/>
            <person name="Zhou Y.H."/>
            <person name="Cheng J.X."/>
            <person name="Dai P.F."/>
            <person name="Guo W.B."/>
            <person name="Han X.H."/>
            <person name="Huang E.J."/>
            <person name="Li L.F."/>
            <person name="Wei W."/>
            <person name="Gao Y.C."/>
            <person name="Liu J.Z."/>
            <person name="Shao H.Z."/>
            <person name="Wang X."/>
            <person name="Wang C.C."/>
            <person name="Yang T.C."/>
            <person name="Huo Q.B."/>
            <person name="Li W."/>
            <person name="Chen H.Y."/>
            <person name="Chen S.E."/>
            <person name="Zhou L.G."/>
            <person name="Ni X.B."/>
            <person name="Tian J.H."/>
            <person name="Sheng Y."/>
            <person name="Liu T."/>
            <person name="Pan Y.S."/>
            <person name="Xia L.Y."/>
            <person name="Li J."/>
            <person name="Zhao F."/>
            <person name="Cao W.C."/>
        </authorList>
    </citation>
    <scope>NUCLEOTIDE SEQUENCE [LARGE SCALE GENOMIC DNA]</scope>
    <source>
        <strain evidence="1">Iper-2018</strain>
    </source>
</reference>
<gene>
    <name evidence="1" type="ORF">HPB47_006303</name>
</gene>
<evidence type="ECO:0000313" key="2">
    <source>
        <dbReference type="Proteomes" id="UP000805193"/>
    </source>
</evidence>
<dbReference type="EMBL" id="JABSTQ010010941">
    <property type="protein sequence ID" value="KAG0416573.1"/>
    <property type="molecule type" value="Genomic_DNA"/>
</dbReference>
<sequence length="1489" mass="167547">MSLRAHVGCPSRPLDSPREAQAAQVGPLWMALRPTMAARGRYQPSQANQRYEAIPSPRPGFKPRPPQLRRLPDDDYKIVIRPRGGLNLSSMSTGKLQDLIFNAAQTNYDAARADQIRINATQNSILISTPSEERARTYFNLHTLRIGEENYPLATYVADPANTSRGIIFDVPEYDTPENISRYLIDYNHDPAILHARRMGKTNSVPHWVSYHGAPYRCVLFKHKTEACNICWKIGHRADVCPSPRTNKCPRCGMDNPPTDHDCAVKCAVCRGPHPTGSPRCKKRFQQHPAIRRRQAQHPVDDSSKSSTPPNPRGRSRERKSIPSKPGFRSRSRTHSRPRPRSRSRSKPRQDPQDEPPRQPAAPKQVSWASVASGPPGGDARDNELAALRREHPLLSPSHNPLRSPYPRLIAPPSLPSVEQLILMTSKSRGPPILHHPHNPYPASNSASLYMALPLPHPPRLSRHQTTIWQWNCRSFRRKRGNLQHYIQSLETPPDIIAIQETRGPVKLAGYRTFQNPDNKEPNTAILTRRHLTASYKNLDGVDVEHDFLEILPQRKGDPRLYILNVYSPPSARKHRFGVLFSRALREVGPHGLVIVGDFNASHTAWGYRTCTPKGRDIWTQAQQHHITLVTDPLQQTRIGTSVTVDTTPDLTFTHNTALLKWRNLGEPLGSDHYILETTVGGCLVKPRRNRLRITKWDDFRASREASATETITNLEEWTSTLLTDIQLNTTDIPDEAHLEAIDARLLRLWEARSSLHKRWKTQRHNRKLRRKIAYLDREIEQYSLQLLTQQWGQICDKMEGQLGLKRTWLLLRHLLDPTSSKHEQQHRLNKFLHQWPGTEDELLQELQSRYIGVPRTTSLPPYAGSSNPLLDSDITVPEVRAALLQLHTNSTPGLDQITNKALRNLDDPSIEALTKYMNECWRTGNLSLAWKTAKIIFIPKPVQDVMLQLKHQILQPTTSRDTRAILGLDLTKAFDNVAHEAILTNLAAINPGPRMYGYIKAFLTDRQATITLGSLTSDPIQLGSYGTPQGSVLSPFLFNLALLPLPAKLNTLPGLHYSLYADDITLWMGGGSDGHIEATLQSAVDIIAVHAGAANLSCSPQKSELLLLRPSREQEMLRLVQAFVISRLVFSTPYLPLQRAELDKVNALIRKTYKAALSLSPSTSTDRLLKLGVHNTAEELAEAHLTAQYERLSTTQAGRHILTSLQINFPSNPSYKCSLPLDIRQSLQVSPIPRNMHPQYHEQRRLKRAEALHKRLGGREDVAYVDAAEYTRREAFALSAVNNAGSLLTSATLYTTLSEEAEEFAIALAMTNTSATTIVSDSKTAIRNFMKGRVSPYTLRLLTKHPPHHSVHLIWTPAHSSLPGNEAAHTSARGLTDRAGDPAPPGMEFRTVRDRLVTFHEITNHYRLRRRIYPPPHPSLPRAQATTADLTHIIWNCPKDPWSDGPGIATLGQWEATLRSSDPVLQDRVTQRAEWVAGVHGLLATRRG</sequence>
<dbReference type="Proteomes" id="UP000805193">
    <property type="component" value="Unassembled WGS sequence"/>
</dbReference>
<comment type="caution">
    <text evidence="1">The sequence shown here is derived from an EMBL/GenBank/DDBJ whole genome shotgun (WGS) entry which is preliminary data.</text>
</comment>
<organism evidence="1 2">
    <name type="scientific">Ixodes persulcatus</name>
    <name type="common">Taiga tick</name>
    <dbReference type="NCBI Taxonomy" id="34615"/>
    <lineage>
        <taxon>Eukaryota</taxon>
        <taxon>Metazoa</taxon>
        <taxon>Ecdysozoa</taxon>
        <taxon>Arthropoda</taxon>
        <taxon>Chelicerata</taxon>
        <taxon>Arachnida</taxon>
        <taxon>Acari</taxon>
        <taxon>Parasitiformes</taxon>
        <taxon>Ixodida</taxon>
        <taxon>Ixodoidea</taxon>
        <taxon>Ixodidae</taxon>
        <taxon>Ixodinae</taxon>
        <taxon>Ixodes</taxon>
    </lineage>
</organism>
<evidence type="ECO:0000313" key="1">
    <source>
        <dbReference type="EMBL" id="KAG0416573.1"/>
    </source>
</evidence>
<name>A0AC60PB96_IXOPE</name>
<accession>A0AC60PB96</accession>
<protein>
    <submittedName>
        <fullName evidence="1">Uncharacterized protein</fullName>
    </submittedName>
</protein>
<keyword evidence="2" id="KW-1185">Reference proteome</keyword>
<proteinExistence type="predicted"/>